<gene>
    <name evidence="1" type="ORF">BC938DRAFT_474197</name>
</gene>
<sequence length="129" mass="14415">MSDTILIESEASLLTDVLLEGFKTIAGRRFKTNTTYILSSDDEELTCVQCPRCASDSFTLQMHDYFIQVSCGSGIWTLEMARMWPESTFVRIDIAEVFPTPNSDDLSSNCSFICANVLKRLSFEDGAFG</sequence>
<dbReference type="EMBL" id="RBNJ01017495">
    <property type="protein sequence ID" value="RUS24058.1"/>
    <property type="molecule type" value="Genomic_DNA"/>
</dbReference>
<evidence type="ECO:0000313" key="1">
    <source>
        <dbReference type="EMBL" id="RUS24058.1"/>
    </source>
</evidence>
<keyword evidence="2" id="KW-1185">Reference proteome</keyword>
<name>A0A433Q2S3_9FUNG</name>
<organism evidence="1 2">
    <name type="scientific">Jimgerdemannia flammicorona</name>
    <dbReference type="NCBI Taxonomy" id="994334"/>
    <lineage>
        <taxon>Eukaryota</taxon>
        <taxon>Fungi</taxon>
        <taxon>Fungi incertae sedis</taxon>
        <taxon>Mucoromycota</taxon>
        <taxon>Mucoromycotina</taxon>
        <taxon>Endogonomycetes</taxon>
        <taxon>Endogonales</taxon>
        <taxon>Endogonaceae</taxon>
        <taxon>Jimgerdemannia</taxon>
    </lineage>
</organism>
<accession>A0A433Q2S3</accession>
<dbReference type="Proteomes" id="UP000274822">
    <property type="component" value="Unassembled WGS sequence"/>
</dbReference>
<evidence type="ECO:0000313" key="2">
    <source>
        <dbReference type="Proteomes" id="UP000274822"/>
    </source>
</evidence>
<protein>
    <recommendedName>
        <fullName evidence="3">Methyltransferase domain-containing protein</fullName>
    </recommendedName>
</protein>
<evidence type="ECO:0008006" key="3">
    <source>
        <dbReference type="Google" id="ProtNLM"/>
    </source>
</evidence>
<dbReference type="InterPro" id="IPR029063">
    <property type="entry name" value="SAM-dependent_MTases_sf"/>
</dbReference>
<comment type="caution">
    <text evidence="1">The sequence shown here is derived from an EMBL/GenBank/DDBJ whole genome shotgun (WGS) entry which is preliminary data.</text>
</comment>
<dbReference type="Gene3D" id="3.40.50.150">
    <property type="entry name" value="Vaccinia Virus protein VP39"/>
    <property type="match status" value="1"/>
</dbReference>
<proteinExistence type="predicted"/>
<reference evidence="1 2" key="1">
    <citation type="journal article" date="2018" name="New Phytol.">
        <title>Phylogenomics of Endogonaceae and evolution of mycorrhizas within Mucoromycota.</title>
        <authorList>
            <person name="Chang Y."/>
            <person name="Desiro A."/>
            <person name="Na H."/>
            <person name="Sandor L."/>
            <person name="Lipzen A."/>
            <person name="Clum A."/>
            <person name="Barry K."/>
            <person name="Grigoriev I.V."/>
            <person name="Martin F.M."/>
            <person name="Stajich J.E."/>
            <person name="Smith M.E."/>
            <person name="Bonito G."/>
            <person name="Spatafora J.W."/>
        </authorList>
    </citation>
    <scope>NUCLEOTIDE SEQUENCE [LARGE SCALE GENOMIC DNA]</scope>
    <source>
        <strain evidence="1 2">AD002</strain>
    </source>
</reference>
<dbReference type="AlphaFoldDB" id="A0A433Q2S3"/>
<dbReference type="SUPFAM" id="SSF53335">
    <property type="entry name" value="S-adenosyl-L-methionine-dependent methyltransferases"/>
    <property type="match status" value="1"/>
</dbReference>